<proteinExistence type="predicted"/>
<dbReference type="InterPro" id="IPR003033">
    <property type="entry name" value="SCP2_sterol-bd_dom"/>
</dbReference>
<evidence type="ECO:0000313" key="3">
    <source>
        <dbReference type="Proteomes" id="UP000831768"/>
    </source>
</evidence>
<accession>A0A8U0A160</accession>
<dbReference type="RefSeq" id="WP_247993546.1">
    <property type="nucleotide sequence ID" value="NZ_CP096019.1"/>
</dbReference>
<keyword evidence="3" id="KW-1185">Reference proteome</keyword>
<reference evidence="2" key="1">
    <citation type="submission" date="2022-04" db="EMBL/GenBank/DDBJ databases">
        <title>Halocatena sp. nov., isolated from a salt lake.</title>
        <authorList>
            <person name="Cui H.-L."/>
        </authorList>
    </citation>
    <scope>NUCLEOTIDE SEQUENCE</scope>
    <source>
        <strain evidence="2">AD-1</strain>
    </source>
</reference>
<dbReference type="AlphaFoldDB" id="A0A8U0A160"/>
<dbReference type="InterPro" id="IPR036527">
    <property type="entry name" value="SCP2_sterol-bd_dom_sf"/>
</dbReference>
<protein>
    <submittedName>
        <fullName evidence="2">SCP2 sterol-binding domain-containing protein</fullName>
    </submittedName>
</protein>
<dbReference type="GeneID" id="71926403"/>
<dbReference type="Pfam" id="PF02036">
    <property type="entry name" value="SCP2"/>
    <property type="match status" value="1"/>
</dbReference>
<name>A0A8U0A160_9EURY</name>
<dbReference type="EMBL" id="CP096019">
    <property type="protein sequence ID" value="UPM42875.1"/>
    <property type="molecule type" value="Genomic_DNA"/>
</dbReference>
<gene>
    <name evidence="2" type="ORF">MW046_00110</name>
</gene>
<sequence length="241" mass="27038">MSAEPRSIDDYFPTEPWLEQYRDAINASEEVSETGADWGVGWNGEMVFHIEDLPLNDRTVGDLPEEIVRLIEAAFDSLSDSEIEEIVAAAPKEIRDDIHSRGDDLGQAAYEELLETTLVDGPDRMWPEMREATPELLVELIEQLEENLADDATIYAWLDLYDGACRTATVLEGLDEREHGFVLSGAYTVWKDLVNGQEDVINLIMSGRMELDGDMQKILQYSDSAVALTDVAADTDARFLF</sequence>
<dbReference type="KEGG" id="haad:MW046_00110"/>
<evidence type="ECO:0000313" key="2">
    <source>
        <dbReference type="EMBL" id="UPM42875.1"/>
    </source>
</evidence>
<dbReference type="Proteomes" id="UP000831768">
    <property type="component" value="Chromosome"/>
</dbReference>
<organism evidence="2 3">
    <name type="scientific">Halocatena salina</name>
    <dbReference type="NCBI Taxonomy" id="2934340"/>
    <lineage>
        <taxon>Archaea</taxon>
        <taxon>Methanobacteriati</taxon>
        <taxon>Methanobacteriota</taxon>
        <taxon>Stenosarchaea group</taxon>
        <taxon>Halobacteria</taxon>
        <taxon>Halobacteriales</taxon>
        <taxon>Natronomonadaceae</taxon>
        <taxon>Halocatena</taxon>
    </lineage>
</organism>
<evidence type="ECO:0000259" key="1">
    <source>
        <dbReference type="Pfam" id="PF02036"/>
    </source>
</evidence>
<feature type="domain" description="SCP2" evidence="1">
    <location>
        <begin position="147"/>
        <end position="222"/>
    </location>
</feature>
<dbReference type="SUPFAM" id="SSF55718">
    <property type="entry name" value="SCP-like"/>
    <property type="match status" value="1"/>
</dbReference>
<dbReference type="Gene3D" id="3.30.1050.10">
    <property type="entry name" value="SCP2 sterol-binding domain"/>
    <property type="match status" value="1"/>
</dbReference>